<organism evidence="1 2">
    <name type="scientific">Pandoraea capi</name>
    <dbReference type="NCBI Taxonomy" id="2508286"/>
    <lineage>
        <taxon>Bacteria</taxon>
        <taxon>Pseudomonadati</taxon>
        <taxon>Pseudomonadota</taxon>
        <taxon>Betaproteobacteria</taxon>
        <taxon>Burkholderiales</taxon>
        <taxon>Burkholderiaceae</taxon>
        <taxon>Pandoraea</taxon>
    </lineage>
</organism>
<dbReference type="EMBL" id="CABPRV010000007">
    <property type="protein sequence ID" value="VVE22635.1"/>
    <property type="molecule type" value="Genomic_DNA"/>
</dbReference>
<sequence length="161" mass="17155">MEPIAPFERVSPGAPVAFIGPIVRITRTARIVFLFTVLPHSFVMTTPLISSTVTHAVAAALPSKIPAPVWSANGADAARFEQALASAPSLPEHHLVSAASKLAGNTEHLVQRVALDERTLDDPTHMVAAQREITERVLALEFVAKTAGAVTQGVNKLVHMQ</sequence>
<protein>
    <submittedName>
        <fullName evidence="1">EscI/YscI/HrpB family type III secretion system inner rod protein</fullName>
    </submittedName>
</protein>
<proteinExistence type="predicted"/>
<accession>A0ABY6W3Z6</accession>
<gene>
    <name evidence="1" type="ORF">PCA20602_03223</name>
</gene>
<dbReference type="InterPro" id="IPR012670">
    <property type="entry name" value="T3SS_YscI/HrpB"/>
</dbReference>
<evidence type="ECO:0000313" key="1">
    <source>
        <dbReference type="EMBL" id="VVE22635.1"/>
    </source>
</evidence>
<dbReference type="Proteomes" id="UP000366065">
    <property type="component" value="Unassembled WGS sequence"/>
</dbReference>
<reference evidence="1 2" key="1">
    <citation type="submission" date="2019-08" db="EMBL/GenBank/DDBJ databases">
        <authorList>
            <person name="Peeters C."/>
        </authorList>
    </citation>
    <scope>NUCLEOTIDE SEQUENCE [LARGE SCALE GENOMIC DNA]</scope>
    <source>
        <strain evidence="1 2">LMG 20602</strain>
    </source>
</reference>
<comment type="caution">
    <text evidence="1">The sequence shown here is derived from an EMBL/GenBank/DDBJ whole genome shotgun (WGS) entry which is preliminary data.</text>
</comment>
<dbReference type="Pfam" id="PF17001">
    <property type="entry name" value="T3SS_basalb_I"/>
    <property type="match status" value="1"/>
</dbReference>
<keyword evidence="2" id="KW-1185">Reference proteome</keyword>
<name>A0ABY6W3Z6_9BURK</name>
<dbReference type="NCBIfam" id="TIGR02497">
    <property type="entry name" value="yscI_hrpB_dom"/>
    <property type="match status" value="1"/>
</dbReference>
<evidence type="ECO:0000313" key="2">
    <source>
        <dbReference type="Proteomes" id="UP000366065"/>
    </source>
</evidence>